<name>A0ABR7ZTE6_9CYAN</name>
<comment type="similarity">
    <text evidence="2">Belongs to the bacterial solute-binding protein SsuA/TauA family.</text>
</comment>
<dbReference type="SUPFAM" id="SSF53850">
    <property type="entry name" value="Periplasmic binding protein-like II"/>
    <property type="match status" value="1"/>
</dbReference>
<evidence type="ECO:0000256" key="1">
    <source>
        <dbReference type="ARBA" id="ARBA00004418"/>
    </source>
</evidence>
<comment type="subcellular location">
    <subcellularLocation>
        <location evidence="1">Periplasm</location>
    </subcellularLocation>
</comment>
<dbReference type="EMBL" id="JACJQB010000002">
    <property type="protein sequence ID" value="MBD2187022.1"/>
    <property type="molecule type" value="Genomic_DNA"/>
</dbReference>
<reference evidence="6 7" key="1">
    <citation type="journal article" date="2020" name="ISME J.">
        <title>Comparative genomics reveals insights into cyanobacterial evolution and habitat adaptation.</title>
        <authorList>
            <person name="Chen M.Y."/>
            <person name="Teng W.K."/>
            <person name="Zhao L."/>
            <person name="Hu C.X."/>
            <person name="Zhou Y.K."/>
            <person name="Han B.P."/>
            <person name="Song L.R."/>
            <person name="Shu W.S."/>
        </authorList>
    </citation>
    <scope>NUCLEOTIDE SEQUENCE [LARGE SCALE GENOMIC DNA]</scope>
    <source>
        <strain evidence="6 7">FACHB-723</strain>
    </source>
</reference>
<keyword evidence="7" id="KW-1185">Reference proteome</keyword>
<evidence type="ECO:0000259" key="5">
    <source>
        <dbReference type="SMART" id="SM00062"/>
    </source>
</evidence>
<dbReference type="SMART" id="SM00062">
    <property type="entry name" value="PBPb"/>
    <property type="match status" value="1"/>
</dbReference>
<dbReference type="RefSeq" id="WP_190401897.1">
    <property type="nucleotide sequence ID" value="NZ_JACJQB010000002.1"/>
</dbReference>
<dbReference type="PANTHER" id="PTHR30024">
    <property type="entry name" value="ALIPHATIC SULFONATES-BINDING PROTEIN-RELATED"/>
    <property type="match status" value="1"/>
</dbReference>
<organism evidence="6 7">
    <name type="scientific">Pseudanabaena mucicola FACHB-723</name>
    <dbReference type="NCBI Taxonomy" id="2692860"/>
    <lineage>
        <taxon>Bacteria</taxon>
        <taxon>Bacillati</taxon>
        <taxon>Cyanobacteriota</taxon>
        <taxon>Cyanophyceae</taxon>
        <taxon>Pseudanabaenales</taxon>
        <taxon>Pseudanabaenaceae</taxon>
        <taxon>Pseudanabaena</taxon>
    </lineage>
</organism>
<proteinExistence type="inferred from homology"/>
<evidence type="ECO:0000256" key="3">
    <source>
        <dbReference type="ARBA" id="ARBA00022729"/>
    </source>
</evidence>
<dbReference type="PANTHER" id="PTHR30024:SF47">
    <property type="entry name" value="TAURINE-BINDING PERIPLASMIC PROTEIN"/>
    <property type="match status" value="1"/>
</dbReference>
<feature type="domain" description="Solute-binding protein family 3/N-terminal" evidence="5">
    <location>
        <begin position="34"/>
        <end position="256"/>
    </location>
</feature>
<dbReference type="InterPro" id="IPR001638">
    <property type="entry name" value="Solute-binding_3/MltF_N"/>
</dbReference>
<feature type="signal peptide" evidence="4">
    <location>
        <begin position="1"/>
        <end position="23"/>
    </location>
</feature>
<keyword evidence="3 4" id="KW-0732">Signal</keyword>
<dbReference type="Gene3D" id="3.40.190.10">
    <property type="entry name" value="Periplasmic binding protein-like II"/>
    <property type="match status" value="2"/>
</dbReference>
<dbReference type="InterPro" id="IPR015168">
    <property type="entry name" value="SsuA/THI5"/>
</dbReference>
<evidence type="ECO:0000256" key="4">
    <source>
        <dbReference type="SAM" id="SignalP"/>
    </source>
</evidence>
<evidence type="ECO:0000313" key="6">
    <source>
        <dbReference type="EMBL" id="MBD2187022.1"/>
    </source>
</evidence>
<accession>A0ABR7ZTE6</accession>
<protein>
    <submittedName>
        <fullName evidence="6">ABC transporter substrate-binding protein</fullName>
    </submittedName>
</protein>
<sequence length="333" mass="36385">MKSKFIKGLLLSLCVVVTAIAIKACSNPAQNLQTFKVGINSWPGYQIALYAKEAGLFSKRGLDVEFIRFNNQQDNIRATMRGSQDASFTPLSEVMQVDANQENPVIIMVCDISAGSDGIAAAPDIKSVKDLKGKKVSAKLSTVSHLVLLEALKANQLKPKDVEIVDVANERGAAMLKDGKISASVLWEPLMSNAAKAAKGKVIHTTADVDSVVIDSLATRSSVLTNQEDILVKFIEAWFETIQAVETKPKEVFASVAKQLNMPIEVFEEDYKGLKKGDLAMNQRMFAGGRLLEASKQTRELLITDPRHGRKVRDNVDIVNASPITKATKNWQS</sequence>
<dbReference type="Pfam" id="PF09084">
    <property type="entry name" value="NMT1"/>
    <property type="match status" value="1"/>
</dbReference>
<dbReference type="Proteomes" id="UP000642094">
    <property type="component" value="Unassembled WGS sequence"/>
</dbReference>
<evidence type="ECO:0000313" key="7">
    <source>
        <dbReference type="Proteomes" id="UP000642094"/>
    </source>
</evidence>
<gene>
    <name evidence="6" type="ORF">H6F41_02550</name>
</gene>
<comment type="caution">
    <text evidence="6">The sequence shown here is derived from an EMBL/GenBank/DDBJ whole genome shotgun (WGS) entry which is preliminary data.</text>
</comment>
<evidence type="ECO:0000256" key="2">
    <source>
        <dbReference type="ARBA" id="ARBA00010742"/>
    </source>
</evidence>
<feature type="chain" id="PRO_5046698162" evidence="4">
    <location>
        <begin position="24"/>
        <end position="333"/>
    </location>
</feature>